<dbReference type="InterPro" id="IPR021726">
    <property type="entry name" value="THO_THOC2_N"/>
</dbReference>
<feature type="domain" description="THO complex subunitTHOC2 N-terminal" evidence="1">
    <location>
        <begin position="24"/>
        <end position="52"/>
    </location>
</feature>
<proteinExistence type="predicted"/>
<dbReference type="GO" id="GO:0006397">
    <property type="term" value="P:mRNA processing"/>
    <property type="evidence" value="ECO:0007669"/>
    <property type="project" value="InterPro"/>
</dbReference>
<name>A0A9W9ZMQ9_9CNID</name>
<sequence length="98" mass="11153">MYGNSNENFNGDPVDLMFVYSSCHRFQKYDNFIGPVVDSLKYLTPLAYDVFSGVLRHCIRKYSIETHSVFCSTSLTKLKAGKSFDLLVLKEVVQKMVG</sequence>
<evidence type="ECO:0000259" key="1">
    <source>
        <dbReference type="Pfam" id="PF11732"/>
    </source>
</evidence>
<dbReference type="GO" id="GO:0003729">
    <property type="term" value="F:mRNA binding"/>
    <property type="evidence" value="ECO:0007669"/>
    <property type="project" value="TreeGrafter"/>
</dbReference>
<accession>A0A9W9ZMQ9</accession>
<dbReference type="EMBL" id="MU825895">
    <property type="protein sequence ID" value="KAJ7383764.1"/>
    <property type="molecule type" value="Genomic_DNA"/>
</dbReference>
<dbReference type="PANTHER" id="PTHR21597">
    <property type="entry name" value="THO2 PROTEIN"/>
    <property type="match status" value="1"/>
</dbReference>
<dbReference type="PANTHER" id="PTHR21597:SF0">
    <property type="entry name" value="THO COMPLEX SUBUNIT 2"/>
    <property type="match status" value="1"/>
</dbReference>
<dbReference type="GO" id="GO:0006406">
    <property type="term" value="P:mRNA export from nucleus"/>
    <property type="evidence" value="ECO:0007669"/>
    <property type="project" value="InterPro"/>
</dbReference>
<protein>
    <submittedName>
        <fullName evidence="2">THO complex subunit 2</fullName>
    </submittedName>
</protein>
<gene>
    <name evidence="2" type="primary">THOC2_2</name>
    <name evidence="2" type="ORF">OS493_026295</name>
</gene>
<comment type="caution">
    <text evidence="2">The sequence shown here is derived from an EMBL/GenBank/DDBJ whole genome shotgun (WGS) entry which is preliminary data.</text>
</comment>
<dbReference type="Pfam" id="PF11732">
    <property type="entry name" value="Thoc2"/>
    <property type="match status" value="1"/>
</dbReference>
<dbReference type="OrthoDB" id="29024at2759"/>
<dbReference type="InterPro" id="IPR040007">
    <property type="entry name" value="Tho2"/>
</dbReference>
<evidence type="ECO:0000313" key="2">
    <source>
        <dbReference type="EMBL" id="KAJ7383764.1"/>
    </source>
</evidence>
<organism evidence="2 3">
    <name type="scientific">Desmophyllum pertusum</name>
    <dbReference type="NCBI Taxonomy" id="174260"/>
    <lineage>
        <taxon>Eukaryota</taxon>
        <taxon>Metazoa</taxon>
        <taxon>Cnidaria</taxon>
        <taxon>Anthozoa</taxon>
        <taxon>Hexacorallia</taxon>
        <taxon>Scleractinia</taxon>
        <taxon>Caryophylliina</taxon>
        <taxon>Caryophylliidae</taxon>
        <taxon>Desmophyllum</taxon>
    </lineage>
</organism>
<dbReference type="GO" id="GO:0000445">
    <property type="term" value="C:THO complex part of transcription export complex"/>
    <property type="evidence" value="ECO:0007669"/>
    <property type="project" value="TreeGrafter"/>
</dbReference>
<dbReference type="Proteomes" id="UP001163046">
    <property type="component" value="Unassembled WGS sequence"/>
</dbReference>
<dbReference type="AlphaFoldDB" id="A0A9W9ZMQ9"/>
<reference evidence="2" key="1">
    <citation type="submission" date="2023-01" db="EMBL/GenBank/DDBJ databases">
        <title>Genome assembly of the deep-sea coral Lophelia pertusa.</title>
        <authorList>
            <person name="Herrera S."/>
            <person name="Cordes E."/>
        </authorList>
    </citation>
    <scope>NUCLEOTIDE SEQUENCE</scope>
    <source>
        <strain evidence="2">USNM1676648</strain>
        <tissue evidence="2">Polyp</tissue>
    </source>
</reference>
<evidence type="ECO:0000313" key="3">
    <source>
        <dbReference type="Proteomes" id="UP001163046"/>
    </source>
</evidence>
<keyword evidence="3" id="KW-1185">Reference proteome</keyword>